<sequence>MKKVAFGQLRQKTRQTSFADTCVTTTTSHAPTSLADNRVIYKQPLLFPDSAYKPPLVVHDEKSPSVLVYDNMKESPFIFVDTHNKAPPLTVDSSKELGATSGMHRSNLPSMCSSIPYTAEFIEDAMQARGDSGKLMSGNDAVNSSNSVADGMLISVQTTTNHIATNTYEEPSRVPGYTSHNNSKD</sequence>
<evidence type="ECO:0000313" key="2">
    <source>
        <dbReference type="EMBL" id="CAB9530970.1"/>
    </source>
</evidence>
<accession>A0A9N8F2U5</accession>
<gene>
    <name evidence="2" type="ORF">SEMRO_3150_G344480.1</name>
</gene>
<reference evidence="2" key="1">
    <citation type="submission" date="2020-06" db="EMBL/GenBank/DDBJ databases">
        <authorList>
            <consortium name="Plant Systems Biology data submission"/>
        </authorList>
    </citation>
    <scope>NUCLEOTIDE SEQUENCE</scope>
    <source>
        <strain evidence="2">D6</strain>
    </source>
</reference>
<evidence type="ECO:0000256" key="1">
    <source>
        <dbReference type="SAM" id="MobiDB-lite"/>
    </source>
</evidence>
<organism evidence="2 3">
    <name type="scientific">Seminavis robusta</name>
    <dbReference type="NCBI Taxonomy" id="568900"/>
    <lineage>
        <taxon>Eukaryota</taxon>
        <taxon>Sar</taxon>
        <taxon>Stramenopiles</taxon>
        <taxon>Ochrophyta</taxon>
        <taxon>Bacillariophyta</taxon>
        <taxon>Bacillariophyceae</taxon>
        <taxon>Bacillariophycidae</taxon>
        <taxon>Naviculales</taxon>
        <taxon>Naviculaceae</taxon>
        <taxon>Seminavis</taxon>
    </lineage>
</organism>
<protein>
    <submittedName>
        <fullName evidence="2">Uncharacterized protein</fullName>
    </submittedName>
</protein>
<feature type="region of interest" description="Disordered" evidence="1">
    <location>
        <begin position="163"/>
        <end position="185"/>
    </location>
</feature>
<dbReference type="EMBL" id="CAICTM010003148">
    <property type="protein sequence ID" value="CAB9530970.1"/>
    <property type="molecule type" value="Genomic_DNA"/>
</dbReference>
<name>A0A9N8F2U5_9STRA</name>
<evidence type="ECO:0000313" key="3">
    <source>
        <dbReference type="Proteomes" id="UP001153069"/>
    </source>
</evidence>
<dbReference type="AlphaFoldDB" id="A0A9N8F2U5"/>
<comment type="caution">
    <text evidence="2">The sequence shown here is derived from an EMBL/GenBank/DDBJ whole genome shotgun (WGS) entry which is preliminary data.</text>
</comment>
<keyword evidence="3" id="KW-1185">Reference proteome</keyword>
<dbReference type="Proteomes" id="UP001153069">
    <property type="component" value="Unassembled WGS sequence"/>
</dbReference>
<proteinExistence type="predicted"/>